<accession>A0AAV5VSB6</accession>
<dbReference type="EMBL" id="BTSY01000113">
    <property type="protein sequence ID" value="GMT37356.1"/>
    <property type="molecule type" value="Genomic_DNA"/>
</dbReference>
<organism evidence="1 3">
    <name type="scientific">Pristionchus fissidentatus</name>
    <dbReference type="NCBI Taxonomy" id="1538716"/>
    <lineage>
        <taxon>Eukaryota</taxon>
        <taxon>Metazoa</taxon>
        <taxon>Ecdysozoa</taxon>
        <taxon>Nematoda</taxon>
        <taxon>Chromadorea</taxon>
        <taxon>Rhabditida</taxon>
        <taxon>Rhabditina</taxon>
        <taxon>Diplogasteromorpha</taxon>
        <taxon>Diplogasteroidea</taxon>
        <taxon>Neodiplogasteridae</taxon>
        <taxon>Pristionchus</taxon>
    </lineage>
</organism>
<evidence type="ECO:0000313" key="3">
    <source>
        <dbReference type="Proteomes" id="UP001432322"/>
    </source>
</evidence>
<keyword evidence="3" id="KW-1185">Reference proteome</keyword>
<sequence length="126" mass="14489">LYLGYSLQHGEELVPRRLAHFSPKDIAVAELFDPSTRREVGKQLNHIVLELVAQSVDKRAFKRRIAGESWNKSSFCQSICKGASSDCERLCQCLAVDFQYRQLAIRRLSLQRKPFGVAHFVVLERR</sequence>
<dbReference type="AlphaFoldDB" id="A0AAV5VSB6"/>
<evidence type="ECO:0000313" key="1">
    <source>
        <dbReference type="EMBL" id="GMT21602.1"/>
    </source>
</evidence>
<dbReference type="Proteomes" id="UP001432322">
    <property type="component" value="Unassembled WGS sequence"/>
</dbReference>
<evidence type="ECO:0000313" key="2">
    <source>
        <dbReference type="EMBL" id="GMT37356.1"/>
    </source>
</evidence>
<comment type="caution">
    <text evidence="1">The sequence shown here is derived from an EMBL/GenBank/DDBJ whole genome shotgun (WGS) entry which is preliminary data.</text>
</comment>
<protein>
    <submittedName>
        <fullName evidence="1">Uncharacterized protein</fullName>
    </submittedName>
</protein>
<proteinExistence type="predicted"/>
<gene>
    <name evidence="1" type="ORF">PFISCL1PPCAC_12899</name>
    <name evidence="2" type="ORF">PFISCL1PPCAC_28653</name>
</gene>
<dbReference type="EMBL" id="BTSY01000004">
    <property type="protein sequence ID" value="GMT21602.1"/>
    <property type="molecule type" value="Genomic_DNA"/>
</dbReference>
<name>A0AAV5VSB6_9BILA</name>
<reference evidence="1" key="1">
    <citation type="submission" date="2023-10" db="EMBL/GenBank/DDBJ databases">
        <title>Genome assembly of Pristionchus species.</title>
        <authorList>
            <person name="Yoshida K."/>
            <person name="Sommer R.J."/>
        </authorList>
    </citation>
    <scope>NUCLEOTIDE SEQUENCE</scope>
    <source>
        <strain evidence="1">RS5133</strain>
    </source>
</reference>
<feature type="non-terminal residue" evidence="1">
    <location>
        <position position="1"/>
    </location>
</feature>